<dbReference type="GeneID" id="47722454"/>
<dbReference type="Pfam" id="PF01476">
    <property type="entry name" value="LysM"/>
    <property type="match status" value="2"/>
</dbReference>
<dbReference type="PANTHER" id="PTHR33734:SF22">
    <property type="entry name" value="MEMBRANE-BOUND LYTIC MUREIN TRANSGLYCOSYLASE D"/>
    <property type="match status" value="1"/>
</dbReference>
<keyword evidence="3" id="KW-1185">Reference proteome</keyword>
<dbReference type="KEGG" id="tmar:MARIT_0890"/>
<dbReference type="RefSeq" id="WP_024741654.1">
    <property type="nucleotide sequence ID" value="NZ_BAUG01000032.1"/>
</dbReference>
<dbReference type="SUPFAM" id="SSF54106">
    <property type="entry name" value="LysM domain"/>
    <property type="match status" value="2"/>
</dbReference>
<dbReference type="PROSITE" id="PS51257">
    <property type="entry name" value="PROKAR_LIPOPROTEIN"/>
    <property type="match status" value="1"/>
</dbReference>
<proteinExistence type="predicted"/>
<dbReference type="AlphaFoldDB" id="A0A2H1E7K6"/>
<dbReference type="PANTHER" id="PTHR33734">
    <property type="entry name" value="LYSM DOMAIN-CONTAINING GPI-ANCHORED PROTEIN 2"/>
    <property type="match status" value="1"/>
</dbReference>
<dbReference type="PROSITE" id="PS51782">
    <property type="entry name" value="LYSM"/>
    <property type="match status" value="2"/>
</dbReference>
<dbReference type="GO" id="GO:0008932">
    <property type="term" value="F:lytic endotransglycosylase activity"/>
    <property type="evidence" value="ECO:0007669"/>
    <property type="project" value="TreeGrafter"/>
</dbReference>
<reference evidence="2 3" key="1">
    <citation type="submission" date="2016-11" db="EMBL/GenBank/DDBJ databases">
        <authorList>
            <person name="Jaros S."/>
            <person name="Januszkiewicz K."/>
            <person name="Wedrychowicz H."/>
        </authorList>
    </citation>
    <scope>NUCLEOTIDE SEQUENCE [LARGE SCALE GENOMIC DNA]</scope>
    <source>
        <strain evidence="2">NCIMB 2154T</strain>
    </source>
</reference>
<dbReference type="SUPFAM" id="SSF53822">
    <property type="entry name" value="Periplasmic binding protein-like I"/>
    <property type="match status" value="1"/>
</dbReference>
<dbReference type="Gene3D" id="3.40.50.2300">
    <property type="match status" value="2"/>
</dbReference>
<dbReference type="STRING" id="1349785.GCA_000509405_01011"/>
<gene>
    <name evidence="2" type="ORF">MARIT_0890</name>
</gene>
<feature type="domain" description="LysM" evidence="1">
    <location>
        <begin position="26"/>
        <end position="69"/>
    </location>
</feature>
<dbReference type="EMBL" id="LT634361">
    <property type="protein sequence ID" value="SFZ80971.1"/>
    <property type="molecule type" value="Genomic_DNA"/>
</dbReference>
<name>A0A2H1E7K6_9FLAO</name>
<dbReference type="InterPro" id="IPR036779">
    <property type="entry name" value="LysM_dom_sf"/>
</dbReference>
<dbReference type="InterPro" id="IPR018392">
    <property type="entry name" value="LysM"/>
</dbReference>
<dbReference type="Proteomes" id="UP000231564">
    <property type="component" value="Chromosome MARIT"/>
</dbReference>
<organism evidence="2 3">
    <name type="scientific">Tenacibaculum maritimum NCIMB 2154</name>
    <dbReference type="NCBI Taxonomy" id="1349785"/>
    <lineage>
        <taxon>Bacteria</taxon>
        <taxon>Pseudomonadati</taxon>
        <taxon>Bacteroidota</taxon>
        <taxon>Flavobacteriia</taxon>
        <taxon>Flavobacteriales</taxon>
        <taxon>Flavobacteriaceae</taxon>
        <taxon>Tenacibaculum</taxon>
    </lineage>
</organism>
<evidence type="ECO:0000259" key="1">
    <source>
        <dbReference type="PROSITE" id="PS51782"/>
    </source>
</evidence>
<evidence type="ECO:0000313" key="3">
    <source>
        <dbReference type="Proteomes" id="UP000231564"/>
    </source>
</evidence>
<dbReference type="SMART" id="SM00257">
    <property type="entry name" value="LysM"/>
    <property type="match status" value="2"/>
</dbReference>
<dbReference type="Gene3D" id="3.10.350.10">
    <property type="entry name" value="LysM domain"/>
    <property type="match status" value="2"/>
</dbReference>
<dbReference type="OrthoDB" id="2149800at2"/>
<sequence>MNRIKLLVLLSILTFTISCGQQKRYVSYKTKKGETMRDIANKFDIKTKDLLRLNPDVGRKPEENTTIIVPNPNKEQNQIAKNTTATVTPKKKEVPIDTVEQKSETAENAALKTAKKNFVVHVVKPKETVYGLTHFYNISPDDLFMLNPSIKSEGLKIGQIIRIKPTDTETETEENSLFEDNFKAEATINLALLLPFRANQHASKSPSSIFEDNKLANIVTDFYMGSEIAIDSIRRQGVTVNVQVFDTNRKGSRINAILADEKLAQSDVIIGPFYSEEATKVAKNVKAPVIFPMYSKHQDKFSSSKLVKTAPSKINYEETLINYLVNHFNGENIIIVGDNTKESNAKIARISNKLQQHDSIYKAHVLKPEKGYIKKERFTKIMKPKTHSWVIVISDDNAIVADALNSMISLPERVTAQVFTLEKNDAFDKIDNNKLARINFTYITDEYIDENTQHSMFFNKKYELKNNTLPSSYATKGFDITYDILARLASSDNNLKETFKNGSSYRLVSKFDYDKQLFGATSNKGLFIVRYNGDLSLTRLR</sequence>
<evidence type="ECO:0000313" key="2">
    <source>
        <dbReference type="EMBL" id="SFZ80971.1"/>
    </source>
</evidence>
<dbReference type="InterPro" id="IPR028082">
    <property type="entry name" value="Peripla_BP_I"/>
</dbReference>
<protein>
    <submittedName>
        <fullName evidence="2">CBM50-containing protein, family CBM50</fullName>
    </submittedName>
</protein>
<accession>A0A2H1E7K6</accession>
<feature type="domain" description="LysM" evidence="1">
    <location>
        <begin position="119"/>
        <end position="163"/>
    </location>
</feature>
<dbReference type="CDD" id="cd00118">
    <property type="entry name" value="LysM"/>
    <property type="match status" value="2"/>
</dbReference>